<name>A0AAD4MRZ7_9BILA</name>
<evidence type="ECO:0000313" key="1">
    <source>
        <dbReference type="EMBL" id="KAI1703006.1"/>
    </source>
</evidence>
<comment type="caution">
    <text evidence="1">The sequence shown here is derived from an EMBL/GenBank/DDBJ whole genome shotgun (WGS) entry which is preliminary data.</text>
</comment>
<evidence type="ECO:0000313" key="2">
    <source>
        <dbReference type="Proteomes" id="UP001201812"/>
    </source>
</evidence>
<dbReference type="Proteomes" id="UP001201812">
    <property type="component" value="Unassembled WGS sequence"/>
</dbReference>
<accession>A0AAD4MRZ7</accession>
<organism evidence="1 2">
    <name type="scientific">Ditylenchus destructor</name>
    <dbReference type="NCBI Taxonomy" id="166010"/>
    <lineage>
        <taxon>Eukaryota</taxon>
        <taxon>Metazoa</taxon>
        <taxon>Ecdysozoa</taxon>
        <taxon>Nematoda</taxon>
        <taxon>Chromadorea</taxon>
        <taxon>Rhabditida</taxon>
        <taxon>Tylenchina</taxon>
        <taxon>Tylenchomorpha</taxon>
        <taxon>Sphaerularioidea</taxon>
        <taxon>Anguinidae</taxon>
        <taxon>Anguininae</taxon>
        <taxon>Ditylenchus</taxon>
    </lineage>
</organism>
<proteinExistence type="predicted"/>
<sequence>MSENGTIEAGQIFLEMTADWEAYKAFRCHLDAPAKKVLMLRESSLTVAGGFPTEIRQKIQDLKKELKEPNLTEPPNSTLPKVEEALEDMKHKEVVEKAM</sequence>
<gene>
    <name evidence="1" type="ORF">DdX_15159</name>
</gene>
<dbReference type="AlphaFoldDB" id="A0AAD4MRZ7"/>
<dbReference type="EMBL" id="JAKKPZ010000089">
    <property type="protein sequence ID" value="KAI1703006.1"/>
    <property type="molecule type" value="Genomic_DNA"/>
</dbReference>
<protein>
    <submittedName>
        <fullName evidence="1">Uncharacterized protein</fullName>
    </submittedName>
</protein>
<keyword evidence="2" id="KW-1185">Reference proteome</keyword>
<reference evidence="1" key="1">
    <citation type="submission" date="2022-01" db="EMBL/GenBank/DDBJ databases">
        <title>Genome Sequence Resource for Two Populations of Ditylenchus destructor, the Migratory Endoparasitic Phytonematode.</title>
        <authorList>
            <person name="Zhang H."/>
            <person name="Lin R."/>
            <person name="Xie B."/>
        </authorList>
    </citation>
    <scope>NUCLEOTIDE SEQUENCE</scope>
    <source>
        <strain evidence="1">BazhouSP</strain>
    </source>
</reference>